<dbReference type="EMBL" id="CAFBLS010000356">
    <property type="protein sequence ID" value="CAB4887708.1"/>
    <property type="molecule type" value="Genomic_DNA"/>
</dbReference>
<evidence type="ECO:0000313" key="2">
    <source>
        <dbReference type="EMBL" id="CAB4887708.1"/>
    </source>
</evidence>
<feature type="region of interest" description="Disordered" evidence="1">
    <location>
        <begin position="72"/>
        <end position="221"/>
    </location>
</feature>
<dbReference type="AlphaFoldDB" id="A0A6J7F1Z1"/>
<feature type="compositionally biased region" description="Basic and acidic residues" evidence="1">
    <location>
        <begin position="90"/>
        <end position="103"/>
    </location>
</feature>
<sequence length="221" mass="24147">MLLHCSARRALSSMAPAAWLHRARRQPAHHHDRDTGPHVPARLGAGAHSPTAITVPPQRSMLGALRRFDGWSAQPARQDRRASGVLAMPHRLEPAVRSRDARQPPRTNRGAPRGLLGAQQAPTTEARAAHARYECPRERGTPPGTAMPSRGGPERGARCEAGARRPTVRRGPAYDDPPSRLVVAAAARPRDPRREPGRDPPAGRLAPTGRLRRVRRDRSAR</sequence>
<proteinExistence type="predicted"/>
<organism evidence="2">
    <name type="scientific">freshwater metagenome</name>
    <dbReference type="NCBI Taxonomy" id="449393"/>
    <lineage>
        <taxon>unclassified sequences</taxon>
        <taxon>metagenomes</taxon>
        <taxon>ecological metagenomes</taxon>
    </lineage>
</organism>
<protein>
    <submittedName>
        <fullName evidence="2">Unannotated protein</fullName>
    </submittedName>
</protein>
<gene>
    <name evidence="2" type="ORF">UFOPK3402_02078</name>
</gene>
<feature type="compositionally biased region" description="Basic and acidic residues" evidence="1">
    <location>
        <begin position="152"/>
        <end position="163"/>
    </location>
</feature>
<evidence type="ECO:0000256" key="1">
    <source>
        <dbReference type="SAM" id="MobiDB-lite"/>
    </source>
</evidence>
<feature type="compositionally biased region" description="Basic and acidic residues" evidence="1">
    <location>
        <begin position="127"/>
        <end position="140"/>
    </location>
</feature>
<accession>A0A6J7F1Z1</accession>
<feature type="compositionally biased region" description="Basic and acidic residues" evidence="1">
    <location>
        <begin position="188"/>
        <end position="198"/>
    </location>
</feature>
<reference evidence="2" key="1">
    <citation type="submission" date="2020-05" db="EMBL/GenBank/DDBJ databases">
        <authorList>
            <person name="Chiriac C."/>
            <person name="Salcher M."/>
            <person name="Ghai R."/>
            <person name="Kavagutti S V."/>
        </authorList>
    </citation>
    <scope>NUCLEOTIDE SEQUENCE</scope>
</reference>
<name>A0A6J7F1Z1_9ZZZZ</name>
<feature type="compositionally biased region" description="Basic residues" evidence="1">
    <location>
        <begin position="210"/>
        <end position="221"/>
    </location>
</feature>